<dbReference type="EMBL" id="LVJZ01000003">
    <property type="protein sequence ID" value="ODB97185.1"/>
    <property type="molecule type" value="Genomic_DNA"/>
</dbReference>
<evidence type="ECO:0000256" key="5">
    <source>
        <dbReference type="ARBA" id="ARBA00022448"/>
    </source>
</evidence>
<keyword evidence="10 19" id="KW-0812">Transmembrane</keyword>
<proteinExistence type="predicted"/>
<name>A0A1E2URJ7_9GAMM</name>
<feature type="transmembrane region" description="Helical" evidence="19">
    <location>
        <begin position="46"/>
        <end position="71"/>
    </location>
</feature>
<comment type="function">
    <text evidence="1 16">Membrane-anchoring subunit of succinate dehydrogenase (SDH).</text>
</comment>
<accession>A0A1E2URJ7</accession>
<keyword evidence="6 16" id="KW-1003">Cell membrane</keyword>
<feature type="binding site" description="axial binding residue" evidence="18">
    <location>
        <position position="66"/>
    </location>
    <ligand>
        <name>heme</name>
        <dbReference type="ChEBI" id="CHEBI:30413"/>
        <note>ligand shared with second transmembrane subunit</note>
    </ligand>
    <ligandPart>
        <name>Fe</name>
        <dbReference type="ChEBI" id="CHEBI:18248"/>
    </ligandPart>
</feature>
<keyword evidence="8 16" id="KW-0816">Tricarboxylic acid cycle</keyword>
<keyword evidence="7 16" id="KW-0997">Cell inner membrane</keyword>
<dbReference type="GO" id="GO:0017004">
    <property type="term" value="P:cytochrome complex assembly"/>
    <property type="evidence" value="ECO:0007669"/>
    <property type="project" value="TreeGrafter"/>
</dbReference>
<dbReference type="OrthoDB" id="5612767at2"/>
<dbReference type="PANTHER" id="PTHR38689:SF1">
    <property type="entry name" value="SUCCINATE DEHYDROGENASE HYDROPHOBIC MEMBRANE ANCHOR SUBUNIT"/>
    <property type="match status" value="1"/>
</dbReference>
<evidence type="ECO:0000256" key="14">
    <source>
        <dbReference type="ARBA" id="ARBA00023004"/>
    </source>
</evidence>
<evidence type="ECO:0000256" key="9">
    <source>
        <dbReference type="ARBA" id="ARBA00022617"/>
    </source>
</evidence>
<keyword evidence="14 18" id="KW-0408">Iron</keyword>
<keyword evidence="12 16" id="KW-0249">Electron transport</keyword>
<evidence type="ECO:0000256" key="18">
    <source>
        <dbReference type="PIRSR" id="PIRSR000169-2"/>
    </source>
</evidence>
<evidence type="ECO:0000256" key="7">
    <source>
        <dbReference type="ARBA" id="ARBA00022519"/>
    </source>
</evidence>
<gene>
    <name evidence="20" type="ORF">A3196_10700</name>
</gene>
<evidence type="ECO:0000256" key="2">
    <source>
        <dbReference type="ARBA" id="ARBA00004429"/>
    </source>
</evidence>
<comment type="cofactor">
    <cofactor evidence="18">
        <name>heme</name>
        <dbReference type="ChEBI" id="CHEBI:30413"/>
    </cofactor>
    <text evidence="18">The heme is bound between the two transmembrane subunits.</text>
</comment>
<comment type="pathway">
    <text evidence="3 16">Carbohydrate metabolism; tricarboxylic acid cycle.</text>
</comment>
<keyword evidence="15 16" id="KW-0472">Membrane</keyword>
<dbReference type="GO" id="GO:0020037">
    <property type="term" value="F:heme binding"/>
    <property type="evidence" value="ECO:0007669"/>
    <property type="project" value="InterPro"/>
</dbReference>
<evidence type="ECO:0000256" key="16">
    <source>
        <dbReference type="PIRNR" id="PIRNR000169"/>
    </source>
</evidence>
<feature type="transmembrane region" description="Helical" evidence="19">
    <location>
        <begin position="83"/>
        <end position="110"/>
    </location>
</feature>
<dbReference type="NCBIfam" id="TIGR02968">
    <property type="entry name" value="succ_dehyd_anc"/>
    <property type="match status" value="1"/>
</dbReference>
<dbReference type="InterPro" id="IPR000701">
    <property type="entry name" value="SuccDH_FuR_B_TM-su"/>
</dbReference>
<evidence type="ECO:0000256" key="1">
    <source>
        <dbReference type="ARBA" id="ARBA00004050"/>
    </source>
</evidence>
<evidence type="ECO:0000256" key="17">
    <source>
        <dbReference type="PIRSR" id="PIRSR000169-1"/>
    </source>
</evidence>
<dbReference type="RefSeq" id="WP_069004954.1">
    <property type="nucleotide sequence ID" value="NZ_LVJW01000003.1"/>
</dbReference>
<protein>
    <recommendedName>
        <fullName evidence="4 16">Succinate dehydrogenase hydrophobic membrane anchor subunit</fullName>
    </recommendedName>
</protein>
<evidence type="ECO:0000256" key="13">
    <source>
        <dbReference type="ARBA" id="ARBA00022989"/>
    </source>
</evidence>
<dbReference type="Proteomes" id="UP000094849">
    <property type="component" value="Unassembled WGS sequence"/>
</dbReference>
<evidence type="ECO:0000256" key="3">
    <source>
        <dbReference type="ARBA" id="ARBA00005163"/>
    </source>
</evidence>
<keyword evidence="5 16" id="KW-0813">Transport</keyword>
<evidence type="ECO:0000256" key="6">
    <source>
        <dbReference type="ARBA" id="ARBA00022475"/>
    </source>
</evidence>
<dbReference type="STRING" id="1818881.A3196_10700"/>
<feature type="binding site" evidence="17">
    <location>
        <position position="78"/>
    </location>
    <ligand>
        <name>a ubiquinone</name>
        <dbReference type="ChEBI" id="CHEBI:16389"/>
    </ligand>
</feature>
<dbReference type="GO" id="GO:0006099">
    <property type="term" value="P:tricarboxylic acid cycle"/>
    <property type="evidence" value="ECO:0007669"/>
    <property type="project" value="UniProtKB-UniRule"/>
</dbReference>
<dbReference type="PANTHER" id="PTHR38689">
    <property type="entry name" value="SUCCINATE DEHYDROGENASE HYDROPHOBIC MEMBRANE ANCHOR SUBUNIT"/>
    <property type="match status" value="1"/>
</dbReference>
<evidence type="ECO:0000313" key="20">
    <source>
        <dbReference type="EMBL" id="ODB97185.1"/>
    </source>
</evidence>
<evidence type="ECO:0000256" key="19">
    <source>
        <dbReference type="SAM" id="Phobius"/>
    </source>
</evidence>
<evidence type="ECO:0000313" key="21">
    <source>
        <dbReference type="Proteomes" id="UP000094849"/>
    </source>
</evidence>
<reference evidence="20 21" key="1">
    <citation type="submission" date="2016-03" db="EMBL/GenBank/DDBJ databases">
        <title>Chemosynthetic sulphur-oxidizing symbionts of marine invertebrate animals are capable of nitrogen fixation.</title>
        <authorList>
            <person name="Petersen J.M."/>
            <person name="Kemper A."/>
            <person name="Gruber-Vodicka H."/>
            <person name="Cardini U."/>
            <person name="Geest Mvander."/>
            <person name="Kleiner M."/>
            <person name="Bulgheresi S."/>
            <person name="Fussmann M."/>
            <person name="Herbold C."/>
            <person name="Seah B.K.B."/>
            <person name="Antony C.Paul."/>
            <person name="Liu D."/>
            <person name="Belitz A."/>
            <person name="Weber M."/>
        </authorList>
    </citation>
    <scope>NUCLEOTIDE SEQUENCE [LARGE SCALE GENOMIC DNA]</scope>
    <source>
        <strain evidence="20">G_D</strain>
    </source>
</reference>
<keyword evidence="21" id="KW-1185">Reference proteome</keyword>
<evidence type="ECO:0000256" key="11">
    <source>
        <dbReference type="ARBA" id="ARBA00022723"/>
    </source>
</evidence>
<comment type="subcellular location">
    <subcellularLocation>
        <location evidence="2 16">Cell inner membrane</location>
        <topology evidence="2 16">Multi-pass membrane protein</topology>
    </subcellularLocation>
</comment>
<organism evidence="20 21">
    <name type="scientific">Candidatus Thiodiazotropha endoloripes</name>
    <dbReference type="NCBI Taxonomy" id="1818881"/>
    <lineage>
        <taxon>Bacteria</taxon>
        <taxon>Pseudomonadati</taxon>
        <taxon>Pseudomonadota</taxon>
        <taxon>Gammaproteobacteria</taxon>
        <taxon>Chromatiales</taxon>
        <taxon>Sedimenticolaceae</taxon>
        <taxon>Candidatus Thiodiazotropha</taxon>
    </lineage>
</organism>
<dbReference type="GO" id="GO:0009055">
    <property type="term" value="F:electron transfer activity"/>
    <property type="evidence" value="ECO:0007669"/>
    <property type="project" value="TreeGrafter"/>
</dbReference>
<evidence type="ECO:0000256" key="4">
    <source>
        <dbReference type="ARBA" id="ARBA00019425"/>
    </source>
</evidence>
<dbReference type="SUPFAM" id="SSF81343">
    <property type="entry name" value="Fumarate reductase respiratory complex transmembrane subunits"/>
    <property type="match status" value="1"/>
</dbReference>
<dbReference type="InterPro" id="IPR014312">
    <property type="entry name" value="Succ_DH_anchor"/>
</dbReference>
<evidence type="ECO:0000256" key="10">
    <source>
        <dbReference type="ARBA" id="ARBA00022692"/>
    </source>
</evidence>
<feature type="transmembrane region" description="Helical" evidence="19">
    <location>
        <begin position="12"/>
        <end position="34"/>
    </location>
</feature>
<comment type="caution">
    <text evidence="20">The sequence shown here is derived from an EMBL/GenBank/DDBJ whole genome shotgun (WGS) entry which is preliminary data.</text>
</comment>
<keyword evidence="13 19" id="KW-1133">Transmembrane helix</keyword>
<evidence type="ECO:0000256" key="15">
    <source>
        <dbReference type="ARBA" id="ARBA00023136"/>
    </source>
</evidence>
<keyword evidence="9 18" id="KW-0349">Heme</keyword>
<evidence type="ECO:0000256" key="12">
    <source>
        <dbReference type="ARBA" id="ARBA00022982"/>
    </source>
</evidence>
<evidence type="ECO:0000256" key="8">
    <source>
        <dbReference type="ARBA" id="ARBA00022532"/>
    </source>
</evidence>
<dbReference type="PIRSF" id="PIRSF000169">
    <property type="entry name" value="SDH_D"/>
    <property type="match status" value="1"/>
</dbReference>
<dbReference type="GO" id="GO:0005886">
    <property type="term" value="C:plasma membrane"/>
    <property type="evidence" value="ECO:0007669"/>
    <property type="project" value="UniProtKB-SubCell"/>
</dbReference>
<dbReference type="Pfam" id="PF01127">
    <property type="entry name" value="Sdh_cyt"/>
    <property type="match status" value="1"/>
</dbReference>
<sequence length="113" mass="12639">MSRRASGLRAWFLQRASAIYLLLFFLYILLHFIVDAPADHAAWQSWVAQPLVGFGLLLFFASLLLHAWVGIRDVVIDYVHPTAIRVSVLSVIGFVLIGCALWVLQVIILAHVA</sequence>
<dbReference type="UniPathway" id="UPA00223"/>
<dbReference type="Gene3D" id="1.20.1300.10">
    <property type="entry name" value="Fumarate reductase/succinate dehydrogenase, transmembrane subunit"/>
    <property type="match status" value="1"/>
</dbReference>
<keyword evidence="11 18" id="KW-0479">Metal-binding</keyword>
<dbReference type="GO" id="GO:0046872">
    <property type="term" value="F:metal ion binding"/>
    <property type="evidence" value="ECO:0007669"/>
    <property type="project" value="UniProtKB-KW"/>
</dbReference>
<dbReference type="AlphaFoldDB" id="A0A1E2URJ7"/>
<dbReference type="InterPro" id="IPR034804">
    <property type="entry name" value="SQR/QFR_C/D"/>
</dbReference>